<dbReference type="InterPro" id="IPR008775">
    <property type="entry name" value="Phytyl_CoA_dOase-like"/>
</dbReference>
<keyword evidence="2" id="KW-1185">Reference proteome</keyword>
<dbReference type="HOGENOM" id="CLU_043410_0_1_1"/>
<dbReference type="SUPFAM" id="SSF51197">
    <property type="entry name" value="Clavaminate synthase-like"/>
    <property type="match status" value="1"/>
</dbReference>
<evidence type="ECO:0008006" key="3">
    <source>
        <dbReference type="Google" id="ProtNLM"/>
    </source>
</evidence>
<protein>
    <recommendedName>
        <fullName evidence="3">Phytanoyl-CoA dioxygenase</fullName>
    </recommendedName>
</protein>
<dbReference type="PANTHER" id="PTHR37563:SF2">
    <property type="entry name" value="PHYTANOYL-COA DIOXYGENASE FAMILY PROTEIN (AFU_ORTHOLOGUE AFUA_2G03330)"/>
    <property type="match status" value="1"/>
</dbReference>
<evidence type="ECO:0000313" key="2">
    <source>
        <dbReference type="Proteomes" id="UP000053328"/>
    </source>
</evidence>
<name>A0A0D2B303_9EURO</name>
<accession>A0A0D2B303</accession>
<proteinExistence type="predicted"/>
<dbReference type="Gene3D" id="2.60.120.620">
    <property type="entry name" value="q2cbj1_9rhob like domain"/>
    <property type="match status" value="1"/>
</dbReference>
<sequence>MGSYTPNNDQEIHTVFIPEDVRRSGKATLDIIAEGVAFLHKDGIIVLENAIDTEHIDTLNAKLAPEALEIAADPDHHFNFGTQTRNMDQAPPPTRELMYKDIWCNPFAAAILSATLGPRPVIHYANGNTALKAAPDGRQPVHSDCEFAHPAYFPFAYVINISLVDVTAENGGTEVWVGSHHVSVQDAHVSGCDNEQMLSIRPELLEERRKHSPPFQASTKKGSLVIRDLRLWHAGMPNLTDEPRVMLAFVASPEWWQGKSKILLPKDVKEMVESWKDEFQYDAEYVEGEVEYKKLSSSNVDFGSKSKILERYESELKVWPNYVPRWY</sequence>
<organism evidence="1 2">
    <name type="scientific">Exophiala spinifera</name>
    <dbReference type="NCBI Taxonomy" id="91928"/>
    <lineage>
        <taxon>Eukaryota</taxon>
        <taxon>Fungi</taxon>
        <taxon>Dikarya</taxon>
        <taxon>Ascomycota</taxon>
        <taxon>Pezizomycotina</taxon>
        <taxon>Eurotiomycetes</taxon>
        <taxon>Chaetothyriomycetidae</taxon>
        <taxon>Chaetothyriales</taxon>
        <taxon>Herpotrichiellaceae</taxon>
        <taxon>Exophiala</taxon>
    </lineage>
</organism>
<evidence type="ECO:0000313" key="1">
    <source>
        <dbReference type="EMBL" id="KIW12980.1"/>
    </source>
</evidence>
<dbReference type="EMBL" id="KN847497">
    <property type="protein sequence ID" value="KIW12980.1"/>
    <property type="molecule type" value="Genomic_DNA"/>
</dbReference>
<dbReference type="OrthoDB" id="407832at2759"/>
<dbReference type="PANTHER" id="PTHR37563">
    <property type="entry name" value="PHYTANOYL-COA DIOXYGENASE FAMILY PROTEIN (AFU_ORTHOLOGUE AFUA_2G03330)"/>
    <property type="match status" value="1"/>
</dbReference>
<dbReference type="Proteomes" id="UP000053328">
    <property type="component" value="Unassembled WGS sequence"/>
</dbReference>
<dbReference type="Pfam" id="PF05721">
    <property type="entry name" value="PhyH"/>
    <property type="match status" value="1"/>
</dbReference>
<dbReference type="GeneID" id="27335250"/>
<dbReference type="VEuPathDB" id="FungiDB:PV08_08167"/>
<dbReference type="RefSeq" id="XP_016233196.1">
    <property type="nucleotide sequence ID" value="XM_016382493.1"/>
</dbReference>
<dbReference type="InterPro" id="IPR051961">
    <property type="entry name" value="Fungal_Metabolite_Diox"/>
</dbReference>
<gene>
    <name evidence="1" type="ORF">PV08_08167</name>
</gene>
<dbReference type="AlphaFoldDB" id="A0A0D2B303"/>
<reference evidence="1 2" key="1">
    <citation type="submission" date="2015-01" db="EMBL/GenBank/DDBJ databases">
        <title>The Genome Sequence of Exophiala spinifera CBS89968.</title>
        <authorList>
            <consortium name="The Broad Institute Genomics Platform"/>
            <person name="Cuomo C."/>
            <person name="de Hoog S."/>
            <person name="Gorbushina A."/>
            <person name="Stielow B."/>
            <person name="Teixiera M."/>
            <person name="Abouelleil A."/>
            <person name="Chapman S.B."/>
            <person name="Priest M."/>
            <person name="Young S.K."/>
            <person name="Wortman J."/>
            <person name="Nusbaum C."/>
            <person name="Birren B."/>
        </authorList>
    </citation>
    <scope>NUCLEOTIDE SEQUENCE [LARGE SCALE GENOMIC DNA]</scope>
    <source>
        <strain evidence="1 2">CBS 89968</strain>
    </source>
</reference>